<feature type="domain" description="Mitochondrial adapter protein MCP1 transmembrane" evidence="3">
    <location>
        <begin position="165"/>
        <end position="274"/>
    </location>
</feature>
<sequence>MSAEDQRSLVELEPSPVEDTPREQKDSYFAPPEQESNGTTFLGMRFQRSASWYLIKAQKYSSYAFTAFLGMHITNTSIIPLITQSVHASEPYLLLTRPYYQSPLAEPLVVIAPLAVHIASGVALRIYRRREDLKMYGAEERGDRRKIAWPKMSGTSKLGYAMIWLLAGHIFINRVLPLKVHGGSSTINLSYVSHAFAQHPAVSFAGFVALISVGVAHMTWGMSKWLGVAPTQIVVWGQEGRLEKKRRWWIVNGVAAAIAGLWMAGGLGVVGRGGQVGGWVGREYEELYRSIPIIGHWM</sequence>
<dbReference type="AlphaFoldDB" id="A0A8K0PGW8"/>
<evidence type="ECO:0000259" key="3">
    <source>
        <dbReference type="Pfam" id="PF07950"/>
    </source>
</evidence>
<proteinExistence type="predicted"/>
<feature type="compositionally biased region" description="Basic and acidic residues" evidence="1">
    <location>
        <begin position="1"/>
        <end position="10"/>
    </location>
</feature>
<dbReference type="GO" id="GO:0007005">
    <property type="term" value="P:mitochondrion organization"/>
    <property type="evidence" value="ECO:0007669"/>
    <property type="project" value="TreeGrafter"/>
</dbReference>
<organism evidence="4 5">
    <name type="scientific">Elsinoe batatas</name>
    <dbReference type="NCBI Taxonomy" id="2601811"/>
    <lineage>
        <taxon>Eukaryota</taxon>
        <taxon>Fungi</taxon>
        <taxon>Dikarya</taxon>
        <taxon>Ascomycota</taxon>
        <taxon>Pezizomycotina</taxon>
        <taxon>Dothideomycetes</taxon>
        <taxon>Dothideomycetidae</taxon>
        <taxon>Myriangiales</taxon>
        <taxon>Elsinoaceae</taxon>
        <taxon>Elsinoe</taxon>
    </lineage>
</organism>
<dbReference type="InterPro" id="IPR012472">
    <property type="entry name" value="MCP1_TM"/>
</dbReference>
<keyword evidence="2" id="KW-0472">Membrane</keyword>
<dbReference type="GO" id="GO:0055088">
    <property type="term" value="P:lipid homeostasis"/>
    <property type="evidence" value="ECO:0007669"/>
    <property type="project" value="InterPro"/>
</dbReference>
<name>A0A8K0PGW8_9PEZI</name>
<dbReference type="EMBL" id="JAESVG020000006">
    <property type="protein sequence ID" value="KAG8626818.1"/>
    <property type="molecule type" value="Genomic_DNA"/>
</dbReference>
<feature type="region of interest" description="Disordered" evidence="1">
    <location>
        <begin position="1"/>
        <end position="36"/>
    </location>
</feature>
<accession>A0A8K0PGW8</accession>
<evidence type="ECO:0000256" key="2">
    <source>
        <dbReference type="SAM" id="Phobius"/>
    </source>
</evidence>
<reference evidence="4" key="1">
    <citation type="submission" date="2021-07" db="EMBL/GenBank/DDBJ databases">
        <title>Elsinoe batatas strain:CRI-CJ2 Genome sequencing and assembly.</title>
        <authorList>
            <person name="Huang L."/>
        </authorList>
    </citation>
    <scope>NUCLEOTIDE SEQUENCE</scope>
    <source>
        <strain evidence="4">CRI-CJ2</strain>
    </source>
</reference>
<feature type="transmembrane region" description="Helical" evidence="2">
    <location>
        <begin position="63"/>
        <end position="87"/>
    </location>
</feature>
<dbReference type="Pfam" id="PF07950">
    <property type="entry name" value="MCP1_TM"/>
    <property type="match status" value="1"/>
</dbReference>
<keyword evidence="2" id="KW-0812">Transmembrane</keyword>
<feature type="transmembrane region" description="Helical" evidence="2">
    <location>
        <begin position="158"/>
        <end position="176"/>
    </location>
</feature>
<comment type="caution">
    <text evidence="4">The sequence shown here is derived from an EMBL/GenBank/DDBJ whole genome shotgun (WGS) entry which is preliminary data.</text>
</comment>
<evidence type="ECO:0000313" key="4">
    <source>
        <dbReference type="EMBL" id="KAG8626818.1"/>
    </source>
</evidence>
<dbReference type="InterPro" id="IPR039960">
    <property type="entry name" value="MCP1"/>
</dbReference>
<dbReference type="InterPro" id="IPR034804">
    <property type="entry name" value="SQR/QFR_C/D"/>
</dbReference>
<dbReference type="GO" id="GO:0005741">
    <property type="term" value="C:mitochondrial outer membrane"/>
    <property type="evidence" value="ECO:0007669"/>
    <property type="project" value="TreeGrafter"/>
</dbReference>
<keyword evidence="2" id="KW-1133">Transmembrane helix</keyword>
<feature type="transmembrane region" description="Helical" evidence="2">
    <location>
        <begin position="196"/>
        <end position="216"/>
    </location>
</feature>
<dbReference type="PANTHER" id="PTHR38409">
    <property type="entry name" value="MDM10-COMPLEMENTING PROTEIN 1"/>
    <property type="match status" value="1"/>
</dbReference>
<feature type="transmembrane region" description="Helical" evidence="2">
    <location>
        <begin position="107"/>
        <end position="127"/>
    </location>
</feature>
<keyword evidence="5" id="KW-1185">Reference proteome</keyword>
<feature type="transmembrane region" description="Helical" evidence="2">
    <location>
        <begin position="248"/>
        <end position="270"/>
    </location>
</feature>
<evidence type="ECO:0000256" key="1">
    <source>
        <dbReference type="SAM" id="MobiDB-lite"/>
    </source>
</evidence>
<protein>
    <recommendedName>
        <fullName evidence="3">Mitochondrial adapter protein MCP1 transmembrane domain-containing protein</fullName>
    </recommendedName>
</protein>
<dbReference type="SUPFAM" id="SSF81343">
    <property type="entry name" value="Fumarate reductase respiratory complex transmembrane subunits"/>
    <property type="match status" value="1"/>
</dbReference>
<gene>
    <name evidence="4" type="ORF">KVT40_005763</name>
</gene>
<dbReference type="PANTHER" id="PTHR38409:SF1">
    <property type="entry name" value="MITOCHONDRIAL ADAPTER PROTEIN MCP1"/>
    <property type="match status" value="1"/>
</dbReference>
<dbReference type="OrthoDB" id="10259513at2759"/>
<evidence type="ECO:0000313" key="5">
    <source>
        <dbReference type="Proteomes" id="UP000809789"/>
    </source>
</evidence>
<dbReference type="Proteomes" id="UP000809789">
    <property type="component" value="Unassembled WGS sequence"/>
</dbReference>